<comment type="subcellular location">
    <subcellularLocation>
        <location evidence="1">Membrane</location>
        <topology evidence="1">Single-pass membrane protein</topology>
    </subcellularLocation>
</comment>
<dbReference type="PANTHER" id="PTHR36985:SF1">
    <property type="entry name" value="TRANSLOCATION AND ASSEMBLY MODULE SUBUNIT TAMB"/>
    <property type="match status" value="1"/>
</dbReference>
<evidence type="ECO:0000256" key="1">
    <source>
        <dbReference type="ARBA" id="ARBA00004167"/>
    </source>
</evidence>
<evidence type="ECO:0000259" key="6">
    <source>
        <dbReference type="Pfam" id="PF04357"/>
    </source>
</evidence>
<feature type="domain" description="Translocation and assembly module TamB C-terminal" evidence="6">
    <location>
        <begin position="969"/>
        <end position="1298"/>
    </location>
</feature>
<protein>
    <recommendedName>
        <fullName evidence="6">Translocation and assembly module TamB C-terminal domain-containing protein</fullName>
    </recommendedName>
</protein>
<organism evidence="7 8">
    <name type="scientific">Azoarcus taiwanensis</name>
    <dbReference type="NCBI Taxonomy" id="666964"/>
    <lineage>
        <taxon>Bacteria</taxon>
        <taxon>Pseudomonadati</taxon>
        <taxon>Pseudomonadota</taxon>
        <taxon>Betaproteobacteria</taxon>
        <taxon>Rhodocyclales</taxon>
        <taxon>Zoogloeaceae</taxon>
        <taxon>Azoarcus</taxon>
    </lineage>
</organism>
<evidence type="ECO:0000256" key="5">
    <source>
        <dbReference type="SAM" id="Phobius"/>
    </source>
</evidence>
<keyword evidence="4 5" id="KW-0472">Membrane</keyword>
<gene>
    <name evidence="7" type="ORF">GPA21_12170</name>
</gene>
<dbReference type="GO" id="GO:0009306">
    <property type="term" value="P:protein secretion"/>
    <property type="evidence" value="ECO:0007669"/>
    <property type="project" value="InterPro"/>
</dbReference>
<dbReference type="GO" id="GO:0005886">
    <property type="term" value="C:plasma membrane"/>
    <property type="evidence" value="ECO:0007669"/>
    <property type="project" value="InterPro"/>
</dbReference>
<dbReference type="Pfam" id="PF04357">
    <property type="entry name" value="TamB"/>
    <property type="match status" value="1"/>
</dbReference>
<dbReference type="EMBL" id="WTVM01000070">
    <property type="protein sequence ID" value="NMG03723.1"/>
    <property type="molecule type" value="Genomic_DNA"/>
</dbReference>
<dbReference type="PANTHER" id="PTHR36985">
    <property type="entry name" value="TRANSLOCATION AND ASSEMBLY MODULE SUBUNIT TAMB"/>
    <property type="match status" value="1"/>
</dbReference>
<accession>A0A972FDY8</accession>
<comment type="caution">
    <text evidence="7">The sequence shown here is derived from an EMBL/GenBank/DDBJ whole genome shotgun (WGS) entry which is preliminary data.</text>
</comment>
<evidence type="ECO:0000313" key="8">
    <source>
        <dbReference type="Proteomes" id="UP000599523"/>
    </source>
</evidence>
<evidence type="ECO:0000256" key="2">
    <source>
        <dbReference type="ARBA" id="ARBA00022692"/>
    </source>
</evidence>
<keyword evidence="2 5" id="KW-0812">Transmembrane</keyword>
<dbReference type="GO" id="GO:0097347">
    <property type="term" value="C:TAM protein secretion complex"/>
    <property type="evidence" value="ECO:0007669"/>
    <property type="project" value="TreeGrafter"/>
</dbReference>
<feature type="transmembrane region" description="Helical" evidence="5">
    <location>
        <begin position="12"/>
        <end position="31"/>
    </location>
</feature>
<dbReference type="InterPro" id="IPR007452">
    <property type="entry name" value="TamB_C"/>
</dbReference>
<name>A0A972FDY8_9RHOO</name>
<keyword evidence="8" id="KW-1185">Reference proteome</keyword>
<keyword evidence="3 5" id="KW-1133">Transmembrane helix</keyword>
<evidence type="ECO:0000313" key="7">
    <source>
        <dbReference type="EMBL" id="NMG03723.1"/>
    </source>
</evidence>
<dbReference type="RefSeq" id="WP_168988422.1">
    <property type="nucleotide sequence ID" value="NZ_CAWPHM010000298.1"/>
</dbReference>
<evidence type="ECO:0000256" key="3">
    <source>
        <dbReference type="ARBA" id="ARBA00022989"/>
    </source>
</evidence>
<evidence type="ECO:0000256" key="4">
    <source>
        <dbReference type="ARBA" id="ARBA00023136"/>
    </source>
</evidence>
<sequence>MAGKAVRILRRVLLGGVLVLLLVAGFVGWLLGTESGARFALDRAQGVAPQLTLERASGSVWRGLELEQLRYADEGLEFEAERLWLEVAWPALMAGELHVPRVGLAGGRLVLPATEAEPDARGEFDLEAMLPRLPLAIRVDEVLVQRLTVITGPDADPLVLDELRLGAKADADAVELVTLELALDAPARAQLAVEARLGLAQPHLLSLSVRGNATVEQGRAELALSSSGPLAELTSAGELVWTASELPSASARFEVTHGFESARIEQLVVETLDGSLTLQGDVGWADALSWALQASARGLQLGELVEAIEGPLAFDLTSQGLLDGEGRLSHETRLSDASVTAAGVALREVLLEVGGGLDHAEIKAFSARLLGGELSASGSAQWGEGIGWRLSAIGWELDPGAFAGAAAGKLGFGLESEGVLDDAGALTHSTRLEDLAGEVAGVSFEAMRLLVSGDLEQIRIDDFSGRVLGAQLAGEGELRLGEPMAWNVRLSLDEANLGLLSEHVQPTPSGSVGFDLTSRGELREGAAFGEVALARLRGNIDGQAIAGQAQATLAGETVRVSPAEIALGANRVVFSGQVTPPFDLSFELALPALEALPLLPQLGIVLAGAVEAGGEIGGTLSAPRVDATLAARNLQFDDMLALARLDLRAELREERVAVSAQLADLQVAGETVSEAELRASGTMGAHEARLDAVTGHGRVNLAVDGGLVGESGWRGRLNALSLADTLLGSWALESPAAVSLVGADFSLGSLCLAESAQLGRLCMNAARSGDRPIRAEAEGSLALALAREWLPPELELPGTMRFSADARIGERVDAEARVELADDVMLFSGLVDESISIEYRDVAVDVRVAGERMQVRLGANLPRYGRLDGDVQAVLAEQGPLSGRIGFVMDDIGWVQAFVPEITDLTGRAQAEVALAGTLDAAIPVGELRIEDVAVTVPMAGVSFVEGALVATIDESQTIAASGRLAGREHGELQIAGEGSASMPDWNVALSIDGDALGLMRTPEIDLDVSPALRVRADSRSAVVSGRVELPLVAVRVHTLPEGSVSESPDLVLAGATEPAAPAYAVRTDLDIVLGDRVSMEGMGFSTGLSGQIRVRGDETAPIAAFGEVDLRDGRYSAYGQNLAVDQGRLSFNGPLDDPGLDVRASRTVGEYQAGLEIRGTLMNPRSQVFSIPALPESDALSLLLTGRLLSAGTTGADATLLINALAGLGVSQGDEIMRDIGQTVGFDEFGLDAGDGFAGTQLTIGKRLSSRLLVRYAVGVFDGVGRFVTEYRINRFLDLEIVSSPVAQGGDLIYRIER</sequence>
<proteinExistence type="predicted"/>
<reference evidence="7" key="1">
    <citation type="submission" date="2019-12" db="EMBL/GenBank/DDBJ databases">
        <title>Comparative genomics gives insights into the taxonomy of the Azoarcus-Aromatoleum group and reveals separate origins of nif in the plant-associated Azoarcus and non-plant-associated Aromatoleum sub-groups.</title>
        <authorList>
            <person name="Lafos M."/>
            <person name="Maluk M."/>
            <person name="Batista M."/>
            <person name="Junghare M."/>
            <person name="Carmona M."/>
            <person name="Faoro H."/>
            <person name="Cruz L.M."/>
            <person name="Battistoni F."/>
            <person name="De Souza E."/>
            <person name="Pedrosa F."/>
            <person name="Chen W.-M."/>
            <person name="Poole P.S."/>
            <person name="Dixon R.A."/>
            <person name="James E.K."/>
        </authorList>
    </citation>
    <scope>NUCLEOTIDE SEQUENCE</scope>
    <source>
        <strain evidence="7">NSC3</strain>
    </source>
</reference>
<dbReference type="Proteomes" id="UP000599523">
    <property type="component" value="Unassembled WGS sequence"/>
</dbReference>